<dbReference type="InterPro" id="IPR019999">
    <property type="entry name" value="Anth_synth_I-like"/>
</dbReference>
<dbReference type="EMBL" id="UINC01055451">
    <property type="protein sequence ID" value="SVB74337.1"/>
    <property type="molecule type" value="Genomic_DNA"/>
</dbReference>
<sequence length="295" mass="32105">LPLVLPLELQGPTAGAKSTEAVSNFTRNEYDGVVEKCIEYIYAGDVIQVVNSQRFSRKTDAHPFQVYRSLRSINPSPYMYYLNLDGFQIVGAAIETVVQVQDGIAATHPIAGTRPRGKTPEEDDTLEAELKNSEKQQAEHIMLVDLGRNDIGRVSVTGTVKVTQLMDVERFSHVMHLVSHVEGKLKPELSVYDALRSCFPAGTVSGAPKIRAMEIIAEVEGEKRGPYGGAVGYFSFSGNMDTALILRTGIYKDGVMHIQAGGGIVADSVPEDEFLETVHKAGALQRAIDLAEGKN</sequence>
<organism evidence="2">
    <name type="scientific">marine metagenome</name>
    <dbReference type="NCBI Taxonomy" id="408172"/>
    <lineage>
        <taxon>unclassified sequences</taxon>
        <taxon>metagenomes</taxon>
        <taxon>ecological metagenomes</taxon>
    </lineage>
</organism>
<reference evidence="2" key="1">
    <citation type="submission" date="2018-05" db="EMBL/GenBank/DDBJ databases">
        <authorList>
            <person name="Lanie J.A."/>
            <person name="Ng W.-L."/>
            <person name="Kazmierczak K.M."/>
            <person name="Andrzejewski T.M."/>
            <person name="Davidsen T.M."/>
            <person name="Wayne K.J."/>
            <person name="Tettelin H."/>
            <person name="Glass J.I."/>
            <person name="Rusch D."/>
            <person name="Podicherti R."/>
            <person name="Tsui H.-C.T."/>
            <person name="Winkler M.E."/>
        </authorList>
    </citation>
    <scope>NUCLEOTIDE SEQUENCE</scope>
</reference>
<evidence type="ECO:0000313" key="2">
    <source>
        <dbReference type="EMBL" id="SVB74337.1"/>
    </source>
</evidence>
<feature type="domain" description="Chorismate-utilising enzyme C-terminal" evidence="1">
    <location>
        <begin position="27"/>
        <end position="280"/>
    </location>
</feature>
<dbReference type="Pfam" id="PF00425">
    <property type="entry name" value="Chorismate_bind"/>
    <property type="match status" value="1"/>
</dbReference>
<proteinExistence type="predicted"/>
<dbReference type="AlphaFoldDB" id="A0A382GI83"/>
<name>A0A382GI83_9ZZZZ</name>
<accession>A0A382GI83</accession>
<gene>
    <name evidence="2" type="ORF">METZ01_LOCUS227191</name>
</gene>
<evidence type="ECO:0000259" key="1">
    <source>
        <dbReference type="Pfam" id="PF00425"/>
    </source>
</evidence>
<dbReference type="InterPro" id="IPR005801">
    <property type="entry name" value="ADC_synthase"/>
</dbReference>
<dbReference type="Gene3D" id="3.60.120.10">
    <property type="entry name" value="Anthranilate synthase"/>
    <property type="match status" value="1"/>
</dbReference>
<dbReference type="InterPro" id="IPR015890">
    <property type="entry name" value="Chorismate_C"/>
</dbReference>
<dbReference type="PRINTS" id="PR00095">
    <property type="entry name" value="ANTSNTHASEI"/>
</dbReference>
<dbReference type="PANTHER" id="PTHR11236:SF9">
    <property type="entry name" value="ANTHRANILATE SYNTHASE COMPONENT 1"/>
    <property type="match status" value="1"/>
</dbReference>
<dbReference type="SUPFAM" id="SSF56322">
    <property type="entry name" value="ADC synthase"/>
    <property type="match status" value="1"/>
</dbReference>
<protein>
    <recommendedName>
        <fullName evidence="1">Chorismate-utilising enzyme C-terminal domain-containing protein</fullName>
    </recommendedName>
</protein>
<dbReference type="PANTHER" id="PTHR11236">
    <property type="entry name" value="AMINOBENZOATE/ANTHRANILATE SYNTHASE"/>
    <property type="match status" value="1"/>
</dbReference>
<dbReference type="GO" id="GO:0000162">
    <property type="term" value="P:L-tryptophan biosynthetic process"/>
    <property type="evidence" value="ECO:0007669"/>
    <property type="project" value="TreeGrafter"/>
</dbReference>
<feature type="non-terminal residue" evidence="2">
    <location>
        <position position="1"/>
    </location>
</feature>